<reference evidence="4 5" key="1">
    <citation type="submission" date="2019-03" db="EMBL/GenBank/DDBJ databases">
        <title>Single cell metagenomics reveals metabolic interactions within the superorganism composed of flagellate Streblomastix strix and complex community of Bacteroidetes bacteria on its surface.</title>
        <authorList>
            <person name="Treitli S.C."/>
            <person name="Kolisko M."/>
            <person name="Husnik F."/>
            <person name="Keeling P."/>
            <person name="Hampl V."/>
        </authorList>
    </citation>
    <scope>NUCLEOTIDE SEQUENCE [LARGE SCALE GENOMIC DNA]</scope>
    <source>
        <strain evidence="4">ST1C</strain>
    </source>
</reference>
<feature type="transmembrane region" description="Helical" evidence="2">
    <location>
        <begin position="289"/>
        <end position="318"/>
    </location>
</feature>
<feature type="compositionally biased region" description="Basic and acidic residues" evidence="1">
    <location>
        <begin position="378"/>
        <end position="435"/>
    </location>
</feature>
<organism evidence="4 5">
    <name type="scientific">Streblomastix strix</name>
    <dbReference type="NCBI Taxonomy" id="222440"/>
    <lineage>
        <taxon>Eukaryota</taxon>
        <taxon>Metamonada</taxon>
        <taxon>Preaxostyla</taxon>
        <taxon>Oxymonadida</taxon>
        <taxon>Streblomastigidae</taxon>
        <taxon>Streblomastix</taxon>
    </lineage>
</organism>
<feature type="compositionally biased region" description="Basic and acidic residues" evidence="1">
    <location>
        <begin position="539"/>
        <end position="552"/>
    </location>
</feature>
<dbReference type="InterPro" id="IPR040007">
    <property type="entry name" value="Tho2"/>
</dbReference>
<dbReference type="GO" id="GO:0003729">
    <property type="term" value="F:mRNA binding"/>
    <property type="evidence" value="ECO:0007669"/>
    <property type="project" value="TreeGrafter"/>
</dbReference>
<feature type="region of interest" description="Disordered" evidence="1">
    <location>
        <begin position="328"/>
        <end position="568"/>
    </location>
</feature>
<evidence type="ECO:0000256" key="1">
    <source>
        <dbReference type="SAM" id="MobiDB-lite"/>
    </source>
</evidence>
<protein>
    <recommendedName>
        <fullName evidence="3">THO complex subunit 2 N-terminal domain-containing protein</fullName>
    </recommendedName>
</protein>
<evidence type="ECO:0000313" key="5">
    <source>
        <dbReference type="Proteomes" id="UP000324800"/>
    </source>
</evidence>
<evidence type="ECO:0000313" key="4">
    <source>
        <dbReference type="EMBL" id="KAA6401641.1"/>
    </source>
</evidence>
<proteinExistence type="predicted"/>
<dbReference type="OrthoDB" id="29024at2759"/>
<dbReference type="PANTHER" id="PTHR21597:SF0">
    <property type="entry name" value="THO COMPLEX SUBUNIT 2"/>
    <property type="match status" value="1"/>
</dbReference>
<feature type="region of interest" description="Disordered" evidence="1">
    <location>
        <begin position="942"/>
        <end position="961"/>
    </location>
</feature>
<keyword evidence="2" id="KW-0472">Membrane</keyword>
<keyword evidence="2" id="KW-0812">Transmembrane</keyword>
<keyword evidence="2" id="KW-1133">Transmembrane helix</keyword>
<feature type="compositionally biased region" description="Basic and acidic residues" evidence="1">
    <location>
        <begin position="952"/>
        <end position="961"/>
    </location>
</feature>
<comment type="caution">
    <text evidence="4">The sequence shown here is derived from an EMBL/GenBank/DDBJ whole genome shotgun (WGS) entry which is preliminary data.</text>
</comment>
<evidence type="ECO:0000256" key="2">
    <source>
        <dbReference type="SAM" id="Phobius"/>
    </source>
</evidence>
<feature type="compositionally biased region" description="Polar residues" evidence="1">
    <location>
        <begin position="942"/>
        <end position="951"/>
    </location>
</feature>
<name>A0A5J4X313_9EUKA</name>
<sequence length="972" mass="111816">MIVIFALFAYSFAVVFEKGNLYYSPDTVGDNGILIHNFKNYNENLGFLKSKEIINFNILQESVTNTSLSFSSIPSDGFENLKTNVALTQAERRCKAVLDSYNSGLFALYGYTAKAVEDADIAPSITALIKSGPSQVQYLNVPSNYKQIFKDYNVTQQCNGTQIELSYGLNKQGVIDSQCIPNTDIPEDINRCIGSGVEYQTHLKGFREGSFYNADERIVKDLIIRFGVVVTNAGILIGWELRKWVLVDYDSRGRYKLNFVDIPAQQIYQGTVLLNEDNSVNSKSSSQNVAYTVIFVLLAVGIVIIAVAIIIVGFVIYWKRKKSRERQAQNLLRNRSRRSKAEPKPDHVHKKKSHQKEEKKEEENEEIYEDEQEEENENKEKEKEKEYEKEEIKETLKTVNKEKQDSIQQTHQERPRNEQIEKQDLIQKNIEKEPDVQDEDEDEESSSSNQLQIYTAKDVINQLKQNRDKQNQDNQKEIKQQQNQQGQNTSRSTSSKYNNKDPEIKQQQNQQGQNTSRSTRSQLSNKDLSTSQSGQSKDQIGKEDNKNKKEIGQQKQDIGQGNKMSLTKIDPRQKSIEQEVLGLCMSFVAGEFGAKTAATLAAELKEHYQGIDCEAFISVAEYLDTRFPHVTSKSNDVSSVVDPPQRVTLLIEALEVCYRKEGLLSKEQILLHLSMDRVLALKLVESKRFQINKKRTQLLFTQKKYNLLHESNEGYAKLLVALKSFKLDPNRVLDAVLEAAEQVLQLEHDLIMKRKYEYYNLYSNDVVSKDKENEQSNHHMHKKKEQEKKDEIRSFYVLGKIRKEIRKRKKEEMNKKQEKERLRIKVMIKDNEEDNESNELNDQNMNKNINTKELDLLQKDKLINHLESMLQTYTIILQKLDTSNIIPYLAFKFSAYYDGRFIERSNLISADPNESVNGKISPIASNYAKQLLANTLVTPPTLPNAISQSDSQGKDSKGKNTQIKEMDQFHCH</sequence>
<feature type="compositionally biased region" description="Acidic residues" evidence="1">
    <location>
        <begin position="436"/>
        <end position="445"/>
    </location>
</feature>
<feature type="compositionally biased region" description="Polar residues" evidence="1">
    <location>
        <begin position="553"/>
        <end position="565"/>
    </location>
</feature>
<dbReference type="GO" id="GO:0000445">
    <property type="term" value="C:THO complex part of transcription export complex"/>
    <property type="evidence" value="ECO:0007669"/>
    <property type="project" value="TreeGrafter"/>
</dbReference>
<dbReference type="Proteomes" id="UP000324800">
    <property type="component" value="Unassembled WGS sequence"/>
</dbReference>
<feature type="domain" description="THO complex subunit 2 N-terminal" evidence="3">
    <location>
        <begin position="648"/>
        <end position="744"/>
    </location>
</feature>
<feature type="compositionally biased region" description="Basic and acidic residues" evidence="1">
    <location>
        <begin position="465"/>
        <end position="479"/>
    </location>
</feature>
<dbReference type="PANTHER" id="PTHR21597">
    <property type="entry name" value="THO2 PROTEIN"/>
    <property type="match status" value="1"/>
</dbReference>
<dbReference type="GO" id="GO:0006397">
    <property type="term" value="P:mRNA processing"/>
    <property type="evidence" value="ECO:0007669"/>
    <property type="project" value="InterPro"/>
</dbReference>
<gene>
    <name evidence="4" type="ORF">EZS28_002834</name>
</gene>
<dbReference type="InterPro" id="IPR032302">
    <property type="entry name" value="THOC2_N"/>
</dbReference>
<feature type="compositionally biased region" description="Acidic residues" evidence="1">
    <location>
        <begin position="363"/>
        <end position="377"/>
    </location>
</feature>
<dbReference type="AlphaFoldDB" id="A0A5J4X313"/>
<evidence type="ECO:0000259" key="3">
    <source>
        <dbReference type="Pfam" id="PF16134"/>
    </source>
</evidence>
<dbReference type="Pfam" id="PF16134">
    <property type="entry name" value="THOC2_N"/>
    <property type="match status" value="1"/>
</dbReference>
<feature type="compositionally biased region" description="Polar residues" evidence="1">
    <location>
        <begin position="515"/>
        <end position="538"/>
    </location>
</feature>
<accession>A0A5J4X313</accession>
<dbReference type="GO" id="GO:0006406">
    <property type="term" value="P:mRNA export from nucleus"/>
    <property type="evidence" value="ECO:0007669"/>
    <property type="project" value="InterPro"/>
</dbReference>
<dbReference type="EMBL" id="SNRW01000357">
    <property type="protein sequence ID" value="KAA6401641.1"/>
    <property type="molecule type" value="Genomic_DNA"/>
</dbReference>